<evidence type="ECO:0000313" key="6">
    <source>
        <dbReference type="EMBL" id="MBB3102147.1"/>
    </source>
</evidence>
<keyword evidence="7" id="KW-1185">Reference proteome</keyword>
<dbReference type="Pfam" id="PF00150">
    <property type="entry name" value="Cellulase"/>
    <property type="match status" value="1"/>
</dbReference>
<dbReference type="Gene3D" id="3.20.20.80">
    <property type="entry name" value="Glycosidases"/>
    <property type="match status" value="1"/>
</dbReference>
<dbReference type="PANTHER" id="PTHR34142">
    <property type="entry name" value="ENDO-BETA-1,4-GLUCANASE A"/>
    <property type="match status" value="1"/>
</dbReference>
<evidence type="ECO:0000256" key="4">
    <source>
        <dbReference type="SAM" id="MobiDB-lite"/>
    </source>
</evidence>
<dbReference type="InterPro" id="IPR017853">
    <property type="entry name" value="GH"/>
</dbReference>
<keyword evidence="2 3" id="KW-0326">Glycosidase</keyword>
<dbReference type="EMBL" id="JACHXI010000002">
    <property type="protein sequence ID" value="MBB3102147.1"/>
    <property type="molecule type" value="Genomic_DNA"/>
</dbReference>
<reference evidence="6 7" key="1">
    <citation type="submission" date="2020-08" db="EMBL/GenBank/DDBJ databases">
        <title>Genomic Encyclopedia of Type Strains, Phase III (KMG-III): the genomes of soil and plant-associated and newly described type strains.</title>
        <authorList>
            <person name="Whitman W."/>
        </authorList>
    </citation>
    <scope>NUCLEOTIDE SEQUENCE [LARGE SCALE GENOMIC DNA]</scope>
    <source>
        <strain evidence="6 7">CECT 4462</strain>
    </source>
</reference>
<sequence>MRKITQVAVAGNNLKVYVEGALLDSNTVGHPHAVNTTTSPTSSTPAPAPEPTPTPPPVVTPINLVGINLSAAGFSGTTVPGVYNTDYTYPAESYYKKYADMGLKLVRLFFLWERIQPTLNTELQSAELARLMQSLDYAQKYGVKVILDVHNYYRYYDKQIASSNVPISAFANLWQRIAQKVVNHPAVYGYGLMNEPHDTNGYWPQAALAAAKAVRTVDTNRWIFVAGDRWSSAYHWPDFNSQLIADPWMRDPNNKLVYEAHMYIDKDFSGNYFDRSETFDPMLGVNRVKPFVEWLKQNKLRGFLGEHGVPDYSTSAMVSMDNLLKYLGENCIPMTYWAAGPWWVNYSLSLDVESGAARPQLPILRKYAGNTACSIIGPTS</sequence>
<comment type="caution">
    <text evidence="6">The sequence shown here is derived from an EMBL/GenBank/DDBJ whole genome shotgun (WGS) entry which is preliminary data.</text>
</comment>
<protein>
    <submittedName>
        <fullName evidence="6">Endoglucanase</fullName>
        <ecNumber evidence="6">3.2.1.4</ecNumber>
    </submittedName>
</protein>
<evidence type="ECO:0000256" key="1">
    <source>
        <dbReference type="ARBA" id="ARBA00022801"/>
    </source>
</evidence>
<accession>A0A839SXR7</accession>
<gene>
    <name evidence="6" type="ORF">FHR87_000520</name>
</gene>
<feature type="compositionally biased region" description="Pro residues" evidence="4">
    <location>
        <begin position="46"/>
        <end position="57"/>
    </location>
</feature>
<evidence type="ECO:0000313" key="7">
    <source>
        <dbReference type="Proteomes" id="UP000549250"/>
    </source>
</evidence>
<dbReference type="SUPFAM" id="SSF51445">
    <property type="entry name" value="(Trans)glycosidases"/>
    <property type="match status" value="1"/>
</dbReference>
<dbReference type="AlphaFoldDB" id="A0A839SXR7"/>
<evidence type="ECO:0000256" key="2">
    <source>
        <dbReference type="ARBA" id="ARBA00023295"/>
    </source>
</evidence>
<name>A0A839SXR7_AZOMA</name>
<dbReference type="GO" id="GO:0009251">
    <property type="term" value="P:glucan catabolic process"/>
    <property type="evidence" value="ECO:0007669"/>
    <property type="project" value="TreeGrafter"/>
</dbReference>
<proteinExistence type="inferred from homology"/>
<feature type="domain" description="Glycoside hydrolase family 5" evidence="5">
    <location>
        <begin position="77"/>
        <end position="340"/>
    </location>
</feature>
<comment type="similarity">
    <text evidence="3">Belongs to the glycosyl hydrolase 5 (cellulase A) family.</text>
</comment>
<feature type="compositionally biased region" description="Low complexity" evidence="4">
    <location>
        <begin position="33"/>
        <end position="45"/>
    </location>
</feature>
<evidence type="ECO:0000259" key="5">
    <source>
        <dbReference type="Pfam" id="PF00150"/>
    </source>
</evidence>
<dbReference type="Proteomes" id="UP000549250">
    <property type="component" value="Unassembled WGS sequence"/>
</dbReference>
<keyword evidence="1 3" id="KW-0378">Hydrolase</keyword>
<organism evidence="6 7">
    <name type="scientific">Azomonas macrocytogenes</name>
    <name type="common">Azotobacter macrocytogenes</name>
    <dbReference type="NCBI Taxonomy" id="69962"/>
    <lineage>
        <taxon>Bacteria</taxon>
        <taxon>Pseudomonadati</taxon>
        <taxon>Pseudomonadota</taxon>
        <taxon>Gammaproteobacteria</taxon>
        <taxon>Pseudomonadales</taxon>
        <taxon>Pseudomonadaceae</taxon>
        <taxon>Azomonas</taxon>
    </lineage>
</organism>
<dbReference type="InterPro" id="IPR001547">
    <property type="entry name" value="Glyco_hydro_5"/>
</dbReference>
<dbReference type="PANTHER" id="PTHR34142:SF1">
    <property type="entry name" value="GLYCOSIDE HYDROLASE FAMILY 5 DOMAIN-CONTAINING PROTEIN"/>
    <property type="match status" value="1"/>
</dbReference>
<dbReference type="GO" id="GO:0008810">
    <property type="term" value="F:cellulase activity"/>
    <property type="evidence" value="ECO:0007669"/>
    <property type="project" value="UniProtKB-EC"/>
</dbReference>
<feature type="region of interest" description="Disordered" evidence="4">
    <location>
        <begin position="28"/>
        <end position="57"/>
    </location>
</feature>
<evidence type="ECO:0000256" key="3">
    <source>
        <dbReference type="RuleBase" id="RU361153"/>
    </source>
</evidence>
<dbReference type="EC" id="3.2.1.4" evidence="6"/>